<dbReference type="InterPro" id="IPR018376">
    <property type="entry name" value="Enoyl-CoA_hyd/isom_CS"/>
</dbReference>
<dbReference type="CDD" id="cd06558">
    <property type="entry name" value="crotonase-like"/>
    <property type="match status" value="1"/>
</dbReference>
<dbReference type="PANTHER" id="PTHR43802:SF1">
    <property type="entry name" value="IP11341P-RELATED"/>
    <property type="match status" value="1"/>
</dbReference>
<dbReference type="PROSITE" id="PS00166">
    <property type="entry name" value="ENOYL_COA_HYDRATASE"/>
    <property type="match status" value="1"/>
</dbReference>
<comment type="similarity">
    <text evidence="1 2">Belongs to the enoyl-CoA hydratase/isomerase family.</text>
</comment>
<dbReference type="AlphaFoldDB" id="A0A932CMY4"/>
<dbReference type="InterPro" id="IPR029045">
    <property type="entry name" value="ClpP/crotonase-like_dom_sf"/>
</dbReference>
<protein>
    <submittedName>
        <fullName evidence="3">Enoyl-CoA hydratase/isomerase family protein</fullName>
    </submittedName>
</protein>
<dbReference type="GO" id="GO:0003824">
    <property type="term" value="F:catalytic activity"/>
    <property type="evidence" value="ECO:0007669"/>
    <property type="project" value="InterPro"/>
</dbReference>
<dbReference type="Pfam" id="PF00378">
    <property type="entry name" value="ECH_1"/>
    <property type="match status" value="1"/>
</dbReference>
<organism evidence="3 4">
    <name type="scientific">Tectimicrobiota bacterium</name>
    <dbReference type="NCBI Taxonomy" id="2528274"/>
    <lineage>
        <taxon>Bacteria</taxon>
        <taxon>Pseudomonadati</taxon>
        <taxon>Nitrospinota/Tectimicrobiota group</taxon>
        <taxon>Candidatus Tectimicrobiota</taxon>
    </lineage>
</organism>
<sequence>MMEFQNILYQVENHVLTITLNRPRVRNALSRELLQDLRDGLEAAEKDEEVRAIVITGAGEAFCSGGDLTQLARMIEAKTAEEYVEQNNPFVEAILTVYQLGKPVIAAVNGPAVGGGCELSLSCDLRIASEKAVFAELFVRLGDIPGLGGLFFLPRIVGLGKAYELAYTGQAVPAEEAYRIGLVNHLVPSEKFPGFVRDFAEMLAKGPTKAIGYIKKGIQYSLNSDLQASFEQLKEYQKILKDTWDNKEGILSALEKRRAVFRGK</sequence>
<dbReference type="EMBL" id="JACPRF010000125">
    <property type="protein sequence ID" value="MBI2876031.1"/>
    <property type="molecule type" value="Genomic_DNA"/>
</dbReference>
<dbReference type="Gene3D" id="1.10.12.10">
    <property type="entry name" value="Lyase 2-enoyl-coa Hydratase, Chain A, domain 2"/>
    <property type="match status" value="1"/>
</dbReference>
<dbReference type="PANTHER" id="PTHR43802">
    <property type="entry name" value="ENOYL-COA HYDRATASE"/>
    <property type="match status" value="1"/>
</dbReference>
<dbReference type="Gene3D" id="3.90.226.10">
    <property type="entry name" value="2-enoyl-CoA Hydratase, Chain A, domain 1"/>
    <property type="match status" value="1"/>
</dbReference>
<dbReference type="InterPro" id="IPR001753">
    <property type="entry name" value="Enoyl-CoA_hydra/iso"/>
</dbReference>
<accession>A0A932CMY4</accession>
<evidence type="ECO:0000256" key="1">
    <source>
        <dbReference type="ARBA" id="ARBA00005254"/>
    </source>
</evidence>
<dbReference type="InterPro" id="IPR014748">
    <property type="entry name" value="Enoyl-CoA_hydra_C"/>
</dbReference>
<evidence type="ECO:0000313" key="4">
    <source>
        <dbReference type="Proteomes" id="UP000769766"/>
    </source>
</evidence>
<evidence type="ECO:0000313" key="3">
    <source>
        <dbReference type="EMBL" id="MBI2876031.1"/>
    </source>
</evidence>
<comment type="caution">
    <text evidence="3">The sequence shown here is derived from an EMBL/GenBank/DDBJ whole genome shotgun (WGS) entry which is preliminary data.</text>
</comment>
<dbReference type="SUPFAM" id="SSF52096">
    <property type="entry name" value="ClpP/crotonase"/>
    <property type="match status" value="1"/>
</dbReference>
<evidence type="ECO:0000256" key="2">
    <source>
        <dbReference type="RuleBase" id="RU003707"/>
    </source>
</evidence>
<dbReference type="Proteomes" id="UP000769766">
    <property type="component" value="Unassembled WGS sequence"/>
</dbReference>
<name>A0A932CMY4_UNCTE</name>
<gene>
    <name evidence="3" type="ORF">HYY20_04045</name>
</gene>
<proteinExistence type="inferred from homology"/>
<reference evidence="3" key="1">
    <citation type="submission" date="2020-07" db="EMBL/GenBank/DDBJ databases">
        <title>Huge and variable diversity of episymbiotic CPR bacteria and DPANN archaea in groundwater ecosystems.</title>
        <authorList>
            <person name="He C.Y."/>
            <person name="Keren R."/>
            <person name="Whittaker M."/>
            <person name="Farag I.F."/>
            <person name="Doudna J."/>
            <person name="Cate J.H.D."/>
            <person name="Banfield J.F."/>
        </authorList>
    </citation>
    <scope>NUCLEOTIDE SEQUENCE</scope>
    <source>
        <strain evidence="3">NC_groundwater_672_Ag_B-0.1um_62_36</strain>
    </source>
</reference>